<evidence type="ECO:0000313" key="5">
    <source>
        <dbReference type="EMBL" id="KAK8552854.1"/>
    </source>
</evidence>
<evidence type="ECO:0000313" key="6">
    <source>
        <dbReference type="Proteomes" id="UP001472677"/>
    </source>
</evidence>
<sequence length="157" mass="17963">MRNIVKMLMDLGFSVYLEEFEKPFLEVSAEFYKGESQKIMECCDCGDYLKRAEIRINEERDDCYPHDKISPQGELRLEISLMVKLKTECGYQFISKLEGMFTDMKTSQDTMQGFYASHPELADGPILVVQVLTTGLSNMETEQVTGIPASDMIAFNR</sequence>
<dbReference type="Proteomes" id="UP001472677">
    <property type="component" value="Unassembled WGS sequence"/>
</dbReference>
<evidence type="ECO:0000256" key="1">
    <source>
        <dbReference type="ARBA" id="ARBA00006019"/>
    </source>
</evidence>
<name>A0ABR2E6L1_9ROSI</name>
<gene>
    <name evidence="5" type="ORF">V6N12_041428</name>
</gene>
<accession>A0ABR2E6L1</accession>
<evidence type="ECO:0000259" key="4">
    <source>
        <dbReference type="PROSITE" id="PS50069"/>
    </source>
</evidence>
<dbReference type="EMBL" id="JBBPBM010000020">
    <property type="protein sequence ID" value="KAK8552854.1"/>
    <property type="molecule type" value="Genomic_DNA"/>
</dbReference>
<dbReference type="SUPFAM" id="SSF75632">
    <property type="entry name" value="Cullin homology domain"/>
    <property type="match status" value="1"/>
</dbReference>
<dbReference type="InterPro" id="IPR045093">
    <property type="entry name" value="Cullin"/>
</dbReference>
<evidence type="ECO:0000256" key="3">
    <source>
        <dbReference type="RuleBase" id="RU003829"/>
    </source>
</evidence>
<comment type="caution">
    <text evidence="5">The sequence shown here is derived from an EMBL/GenBank/DDBJ whole genome shotgun (WGS) entry which is preliminary data.</text>
</comment>
<organism evidence="5 6">
    <name type="scientific">Hibiscus sabdariffa</name>
    <name type="common">roselle</name>
    <dbReference type="NCBI Taxonomy" id="183260"/>
    <lineage>
        <taxon>Eukaryota</taxon>
        <taxon>Viridiplantae</taxon>
        <taxon>Streptophyta</taxon>
        <taxon>Embryophyta</taxon>
        <taxon>Tracheophyta</taxon>
        <taxon>Spermatophyta</taxon>
        <taxon>Magnoliopsida</taxon>
        <taxon>eudicotyledons</taxon>
        <taxon>Gunneridae</taxon>
        <taxon>Pentapetalae</taxon>
        <taxon>rosids</taxon>
        <taxon>malvids</taxon>
        <taxon>Malvales</taxon>
        <taxon>Malvaceae</taxon>
        <taxon>Malvoideae</taxon>
        <taxon>Hibiscus</taxon>
    </lineage>
</organism>
<dbReference type="InterPro" id="IPR016159">
    <property type="entry name" value="Cullin_repeat-like_dom_sf"/>
</dbReference>
<comment type="similarity">
    <text evidence="1 2 3">Belongs to the cullin family.</text>
</comment>
<dbReference type="Gene3D" id="1.20.1310.10">
    <property type="entry name" value="Cullin Repeats"/>
    <property type="match status" value="1"/>
</dbReference>
<reference evidence="5 6" key="1">
    <citation type="journal article" date="2024" name="G3 (Bethesda)">
        <title>Genome assembly of Hibiscus sabdariffa L. provides insights into metabolisms of medicinal natural products.</title>
        <authorList>
            <person name="Kim T."/>
        </authorList>
    </citation>
    <scope>NUCLEOTIDE SEQUENCE [LARGE SCALE GENOMIC DNA]</scope>
    <source>
        <strain evidence="5">TK-2024</strain>
        <tissue evidence="5">Old leaves</tissue>
    </source>
</reference>
<proteinExistence type="inferred from homology"/>
<dbReference type="InterPro" id="IPR016158">
    <property type="entry name" value="Cullin_homology"/>
</dbReference>
<dbReference type="PANTHER" id="PTHR11932">
    <property type="entry name" value="CULLIN"/>
    <property type="match status" value="1"/>
</dbReference>
<keyword evidence="6" id="KW-1185">Reference proteome</keyword>
<evidence type="ECO:0000256" key="2">
    <source>
        <dbReference type="PROSITE-ProRule" id="PRU00330"/>
    </source>
</evidence>
<dbReference type="Pfam" id="PF00888">
    <property type="entry name" value="Cullin"/>
    <property type="match status" value="2"/>
</dbReference>
<protein>
    <recommendedName>
        <fullName evidence="4">Cullin family profile domain-containing protein</fullName>
    </recommendedName>
</protein>
<dbReference type="PROSITE" id="PS50069">
    <property type="entry name" value="CULLIN_2"/>
    <property type="match status" value="1"/>
</dbReference>
<dbReference type="InterPro" id="IPR001373">
    <property type="entry name" value="Cullin_N"/>
</dbReference>
<dbReference type="SUPFAM" id="SSF74788">
    <property type="entry name" value="Cullin repeat-like"/>
    <property type="match status" value="1"/>
</dbReference>
<feature type="domain" description="Cullin family profile" evidence="4">
    <location>
        <begin position="48"/>
        <end position="114"/>
    </location>
</feature>
<dbReference type="InterPro" id="IPR036317">
    <property type="entry name" value="Cullin_homology_sf"/>
</dbReference>